<accession>A0ABD3RXU2</accession>
<proteinExistence type="predicted"/>
<sequence length="110" mass="12490">MCNLVDSGGQAKFVIQSSECLLNGNIEVRRSKKLYHGDKVSFGSTVDLDVSTEVKKRGYVFKPKIKKVKPLAKADAEGNLEFGGRYRSEEWRAERKVKKADRKVKNRKSK</sequence>
<gene>
    <name evidence="1" type="ORF">ACHAXA_002935</name>
</gene>
<dbReference type="Proteomes" id="UP001530377">
    <property type="component" value="Unassembled WGS sequence"/>
</dbReference>
<evidence type="ECO:0000313" key="1">
    <source>
        <dbReference type="EMBL" id="KAL3817023.1"/>
    </source>
</evidence>
<evidence type="ECO:0000313" key="2">
    <source>
        <dbReference type="Proteomes" id="UP001530377"/>
    </source>
</evidence>
<protein>
    <submittedName>
        <fullName evidence="1">Uncharacterized protein</fullName>
    </submittedName>
</protein>
<reference evidence="1 2" key="1">
    <citation type="submission" date="2024-10" db="EMBL/GenBank/DDBJ databases">
        <title>Updated reference genomes for cyclostephanoid diatoms.</title>
        <authorList>
            <person name="Roberts W.R."/>
            <person name="Alverson A.J."/>
        </authorList>
    </citation>
    <scope>NUCLEOTIDE SEQUENCE [LARGE SCALE GENOMIC DNA]</scope>
    <source>
        <strain evidence="1 2">AJA228-03</strain>
    </source>
</reference>
<dbReference type="SUPFAM" id="SSF55174">
    <property type="entry name" value="Alpha-L RNA-binding motif"/>
    <property type="match status" value="1"/>
</dbReference>
<dbReference type="InterPro" id="IPR036986">
    <property type="entry name" value="S4_RNA-bd_sf"/>
</dbReference>
<dbReference type="EMBL" id="JALLPB020000121">
    <property type="protein sequence ID" value="KAL3817023.1"/>
    <property type="molecule type" value="Genomic_DNA"/>
</dbReference>
<name>A0ABD3RXU2_9STRA</name>
<organism evidence="1 2">
    <name type="scientific">Cyclostephanos tholiformis</name>
    <dbReference type="NCBI Taxonomy" id="382380"/>
    <lineage>
        <taxon>Eukaryota</taxon>
        <taxon>Sar</taxon>
        <taxon>Stramenopiles</taxon>
        <taxon>Ochrophyta</taxon>
        <taxon>Bacillariophyta</taxon>
        <taxon>Coscinodiscophyceae</taxon>
        <taxon>Thalassiosirophycidae</taxon>
        <taxon>Stephanodiscales</taxon>
        <taxon>Stephanodiscaceae</taxon>
        <taxon>Cyclostephanos</taxon>
    </lineage>
</organism>
<keyword evidence="2" id="KW-1185">Reference proteome</keyword>
<comment type="caution">
    <text evidence="1">The sequence shown here is derived from an EMBL/GenBank/DDBJ whole genome shotgun (WGS) entry which is preliminary data.</text>
</comment>
<dbReference type="Pfam" id="PF13275">
    <property type="entry name" value="S4_2"/>
    <property type="match status" value="1"/>
</dbReference>
<dbReference type="Gene3D" id="3.10.290.10">
    <property type="entry name" value="RNA-binding S4 domain"/>
    <property type="match status" value="1"/>
</dbReference>
<dbReference type="AlphaFoldDB" id="A0ABD3RXU2"/>